<keyword evidence="3" id="KW-1185">Reference proteome</keyword>
<dbReference type="PANTHER" id="PTHR30399:SF1">
    <property type="entry name" value="UTP PYROPHOSPHATASE"/>
    <property type="match status" value="1"/>
</dbReference>
<evidence type="ECO:0000313" key="2">
    <source>
        <dbReference type="EMBL" id="MCW1930765.1"/>
    </source>
</evidence>
<feature type="domain" description="YgjP-like metallopeptidase" evidence="1">
    <location>
        <begin position="28"/>
        <end position="221"/>
    </location>
</feature>
<dbReference type="RefSeq" id="WP_264503942.1">
    <property type="nucleotide sequence ID" value="NZ_JAPDFL010000001.1"/>
</dbReference>
<organism evidence="2 3">
    <name type="scientific">Pararhodobacter zhoushanensis</name>
    <dbReference type="NCBI Taxonomy" id="2479545"/>
    <lineage>
        <taxon>Bacteria</taxon>
        <taxon>Pseudomonadati</taxon>
        <taxon>Pseudomonadota</taxon>
        <taxon>Alphaproteobacteria</taxon>
        <taxon>Rhodobacterales</taxon>
        <taxon>Paracoccaceae</taxon>
        <taxon>Pararhodobacter</taxon>
    </lineage>
</organism>
<dbReference type="CDD" id="cd07344">
    <property type="entry name" value="M48_yhfN_like"/>
    <property type="match status" value="1"/>
</dbReference>
<dbReference type="EMBL" id="JAPDFL010000001">
    <property type="protein sequence ID" value="MCW1930765.1"/>
    <property type="molecule type" value="Genomic_DNA"/>
</dbReference>
<name>A0ABT3GTA1_9RHOB</name>
<dbReference type="Proteomes" id="UP001208938">
    <property type="component" value="Unassembled WGS sequence"/>
</dbReference>
<protein>
    <submittedName>
        <fullName evidence="2">M48 family metallopeptidase</fullName>
    </submittedName>
</protein>
<dbReference type="InterPro" id="IPR002725">
    <property type="entry name" value="YgjP-like_metallopeptidase"/>
</dbReference>
<dbReference type="Pfam" id="PF01863">
    <property type="entry name" value="YgjP-like"/>
    <property type="match status" value="1"/>
</dbReference>
<evidence type="ECO:0000259" key="1">
    <source>
        <dbReference type="Pfam" id="PF01863"/>
    </source>
</evidence>
<sequence>MFSDPDQIELPGDPPLAVRLRRSGRARRVALSVSRLDGTVTLTLPTRASLRSAMRFLDERRDWLANAVAGLEGPVMVGPGTALPVEGTLLTLTAAPLSSARIDGTTLLVPAARPVAGALAYLRLRARDRLAERVNIHAQTLGYSIGKLTLRDTRSRWGSCTSTGDLMFCWRLIMAPPRVLDYVAAHEVAHRAQMNHSAAFWAEVAHLFPAHVEARRWLKQHGPALHRYRFSAS</sequence>
<comment type="caution">
    <text evidence="2">The sequence shown here is derived from an EMBL/GenBank/DDBJ whole genome shotgun (WGS) entry which is preliminary data.</text>
</comment>
<dbReference type="Gene3D" id="3.30.2010.10">
    <property type="entry name" value="Metalloproteases ('zincins'), catalytic domain"/>
    <property type="match status" value="1"/>
</dbReference>
<dbReference type="PANTHER" id="PTHR30399">
    <property type="entry name" value="UNCHARACTERIZED PROTEIN YGJP"/>
    <property type="match status" value="1"/>
</dbReference>
<evidence type="ECO:0000313" key="3">
    <source>
        <dbReference type="Proteomes" id="UP001208938"/>
    </source>
</evidence>
<accession>A0ABT3GTA1</accession>
<proteinExistence type="predicted"/>
<gene>
    <name evidence="2" type="ORF">OKW52_00370</name>
</gene>
<dbReference type="InterPro" id="IPR053136">
    <property type="entry name" value="UTP_pyrophosphatase-like"/>
</dbReference>
<reference evidence="2 3" key="1">
    <citation type="submission" date="2022-10" db="EMBL/GenBank/DDBJ databases">
        <title>Pararhodobacter sp. nov., isolated from marine algae.</title>
        <authorList>
            <person name="Choi B.J."/>
            <person name="Kim J.M."/>
            <person name="Lee J.K."/>
            <person name="Choi D.G."/>
            <person name="Jeon C.O."/>
        </authorList>
    </citation>
    <scope>NUCLEOTIDE SEQUENCE [LARGE SCALE GENOMIC DNA]</scope>
    <source>
        <strain evidence="2 3">ZQ420</strain>
    </source>
</reference>